<feature type="region of interest" description="Disordered" evidence="7">
    <location>
        <begin position="25"/>
        <end position="56"/>
    </location>
</feature>
<dbReference type="Gene3D" id="1.10.510.10">
    <property type="entry name" value="Transferase(Phosphotransferase) domain 1"/>
    <property type="match status" value="1"/>
</dbReference>
<gene>
    <name evidence="9" type="primary">EDR1_1</name>
    <name evidence="9" type="ORF">FOZ62_005335</name>
</gene>
<proteinExistence type="predicted"/>
<feature type="compositionally biased region" description="Basic and acidic residues" evidence="7">
    <location>
        <begin position="25"/>
        <end position="34"/>
    </location>
</feature>
<keyword evidence="5 6" id="KW-0067">ATP-binding</keyword>
<dbReference type="PANTHER" id="PTHR44329:SF288">
    <property type="entry name" value="MITOGEN-ACTIVATED PROTEIN KINASE KINASE KINASE 20"/>
    <property type="match status" value="1"/>
</dbReference>
<evidence type="ECO:0000256" key="6">
    <source>
        <dbReference type="PROSITE-ProRule" id="PRU10141"/>
    </source>
</evidence>
<dbReference type="PANTHER" id="PTHR44329">
    <property type="entry name" value="SERINE/THREONINE-PROTEIN KINASE TNNI3K-RELATED"/>
    <property type="match status" value="1"/>
</dbReference>
<dbReference type="InterPro" id="IPR051681">
    <property type="entry name" value="Ser/Thr_Kinases-Pseudokinases"/>
</dbReference>
<dbReference type="Pfam" id="PF07714">
    <property type="entry name" value="PK_Tyr_Ser-Thr"/>
    <property type="match status" value="1"/>
</dbReference>
<comment type="caution">
    <text evidence="9">The sequence shown here is derived from an EMBL/GenBank/DDBJ whole genome shotgun (WGS) entry which is preliminary data.</text>
</comment>
<dbReference type="SUPFAM" id="SSF56112">
    <property type="entry name" value="Protein kinase-like (PK-like)"/>
    <property type="match status" value="1"/>
</dbReference>
<dbReference type="InterPro" id="IPR000719">
    <property type="entry name" value="Prot_kinase_dom"/>
</dbReference>
<evidence type="ECO:0000259" key="8">
    <source>
        <dbReference type="PROSITE" id="PS50011"/>
    </source>
</evidence>
<dbReference type="InterPro" id="IPR011009">
    <property type="entry name" value="Kinase-like_dom_sf"/>
</dbReference>
<keyword evidence="4 9" id="KW-0418">Kinase</keyword>
<dbReference type="GO" id="GO:0004674">
    <property type="term" value="F:protein serine/threonine kinase activity"/>
    <property type="evidence" value="ECO:0007669"/>
    <property type="project" value="UniProtKB-KW"/>
</dbReference>
<dbReference type="InterPro" id="IPR001245">
    <property type="entry name" value="Ser-Thr/Tyr_kinase_cat_dom"/>
</dbReference>
<dbReference type="InterPro" id="IPR008271">
    <property type="entry name" value="Ser/Thr_kinase_AS"/>
</dbReference>
<dbReference type="SMART" id="SM00220">
    <property type="entry name" value="S_TKc"/>
    <property type="match status" value="1"/>
</dbReference>
<evidence type="ECO:0000256" key="1">
    <source>
        <dbReference type="ARBA" id="ARBA00022527"/>
    </source>
</evidence>
<dbReference type="AlphaFoldDB" id="A0A7J6SIF7"/>
<evidence type="ECO:0000256" key="2">
    <source>
        <dbReference type="ARBA" id="ARBA00022679"/>
    </source>
</evidence>
<protein>
    <submittedName>
        <fullName evidence="9">Protein kinase kinase kinase</fullName>
    </submittedName>
</protein>
<dbReference type="PROSITE" id="PS00108">
    <property type="entry name" value="PROTEIN_KINASE_ST"/>
    <property type="match status" value="1"/>
</dbReference>
<evidence type="ECO:0000256" key="5">
    <source>
        <dbReference type="ARBA" id="ARBA00022840"/>
    </source>
</evidence>
<dbReference type="EMBL" id="JABANM010014660">
    <property type="protein sequence ID" value="KAF4732312.1"/>
    <property type="molecule type" value="Genomic_DNA"/>
</dbReference>
<organism evidence="9 10">
    <name type="scientific">Perkinsus olseni</name>
    <name type="common">Perkinsus atlanticus</name>
    <dbReference type="NCBI Taxonomy" id="32597"/>
    <lineage>
        <taxon>Eukaryota</taxon>
        <taxon>Sar</taxon>
        <taxon>Alveolata</taxon>
        <taxon>Perkinsozoa</taxon>
        <taxon>Perkinsea</taxon>
        <taxon>Perkinsida</taxon>
        <taxon>Perkinsidae</taxon>
        <taxon>Perkinsus</taxon>
    </lineage>
</organism>
<keyword evidence="1" id="KW-0723">Serine/threonine-protein kinase</keyword>
<dbReference type="PROSITE" id="PS00107">
    <property type="entry name" value="PROTEIN_KINASE_ATP"/>
    <property type="match status" value="1"/>
</dbReference>
<name>A0A7J6SIF7_PEROL</name>
<evidence type="ECO:0000256" key="7">
    <source>
        <dbReference type="SAM" id="MobiDB-lite"/>
    </source>
</evidence>
<dbReference type="Gene3D" id="3.30.200.20">
    <property type="entry name" value="Phosphorylase Kinase, domain 1"/>
    <property type="match status" value="1"/>
</dbReference>
<feature type="domain" description="Protein kinase" evidence="8">
    <location>
        <begin position="73"/>
        <end position="345"/>
    </location>
</feature>
<dbReference type="PROSITE" id="PS50011">
    <property type="entry name" value="PROTEIN_KINASE_DOM"/>
    <property type="match status" value="1"/>
</dbReference>
<evidence type="ECO:0000313" key="9">
    <source>
        <dbReference type="EMBL" id="KAF4732312.1"/>
    </source>
</evidence>
<sequence length="509" mass="58553">MLDEDDAQGPENRLVRSWGPEGVRMERESREMEKMGFFTRGTVTRRRESSEVEEGAEKPLCAGSRWEIDPAELQQEERIGRGSTAEVYRGTWKGKTVAIKEFRTDNRKNLILKRELEATLKFCAEACHSNIVRFYGAALSTAPLLLVTEYCAGGTVFHFVHKRTTLWDTSLQQKLKMCLDVARAMRYLHSVDPPMLHRDLKSLNLLLAHPLDGPSDEPVVKVTDFGLARAKAERDESMTRKVGTIWWMAPEVLDSTHYDERADIYSYAIVCYEILSEMPPFRELNPIKVTMKILSGERPDLYDIPPDVPASLIAMLTQCWSAECGDRLSFAEIVKSLEELREKLLKKHTGKRRPRAGRGSCQCLPLSFSGKMQAVGFEPATSPASFMLSAPCIELPRSLGSYRRQVVRGLKVMPKPKNHWEVDFSQWTKERASRLRKKQERLSQEANAYDTIKMCYRRGLEKLVYKGETDFTDSNRPRLLMLHDARQRMFQHYMREHFPKKPLEKAVDE</sequence>
<dbReference type="GO" id="GO:0005524">
    <property type="term" value="F:ATP binding"/>
    <property type="evidence" value="ECO:0007669"/>
    <property type="project" value="UniProtKB-UniRule"/>
</dbReference>
<evidence type="ECO:0000256" key="3">
    <source>
        <dbReference type="ARBA" id="ARBA00022741"/>
    </source>
</evidence>
<feature type="binding site" evidence="6">
    <location>
        <position position="100"/>
    </location>
    <ligand>
        <name>ATP</name>
        <dbReference type="ChEBI" id="CHEBI:30616"/>
    </ligand>
</feature>
<dbReference type="InterPro" id="IPR017441">
    <property type="entry name" value="Protein_kinase_ATP_BS"/>
</dbReference>
<accession>A0A7J6SIF7</accession>
<keyword evidence="2" id="KW-0808">Transferase</keyword>
<dbReference type="CDD" id="cd13999">
    <property type="entry name" value="STKc_MAP3K-like"/>
    <property type="match status" value="1"/>
</dbReference>
<keyword evidence="3 6" id="KW-0547">Nucleotide-binding</keyword>
<reference evidence="9 10" key="1">
    <citation type="submission" date="2020-04" db="EMBL/GenBank/DDBJ databases">
        <title>Perkinsus olseni comparative genomics.</title>
        <authorList>
            <person name="Bogema D.R."/>
        </authorList>
    </citation>
    <scope>NUCLEOTIDE SEQUENCE [LARGE SCALE GENOMIC DNA]</scope>
    <source>
        <strain evidence="9">ATCC PRA-205</strain>
    </source>
</reference>
<feature type="region of interest" description="Disordered" evidence="7">
    <location>
        <begin position="1"/>
        <end position="20"/>
    </location>
</feature>
<dbReference type="Proteomes" id="UP000574390">
    <property type="component" value="Unassembled WGS sequence"/>
</dbReference>
<evidence type="ECO:0000256" key="4">
    <source>
        <dbReference type="ARBA" id="ARBA00022777"/>
    </source>
</evidence>
<evidence type="ECO:0000313" key="10">
    <source>
        <dbReference type="Proteomes" id="UP000574390"/>
    </source>
</evidence>